<feature type="domain" description="Phage head morphogenesis" evidence="1">
    <location>
        <begin position="168"/>
        <end position="286"/>
    </location>
</feature>
<dbReference type="EMBL" id="BK015357">
    <property type="protein sequence ID" value="DAE02984.1"/>
    <property type="molecule type" value="Genomic_DNA"/>
</dbReference>
<name>A0A8S5P8I1_9CAUD</name>
<proteinExistence type="predicted"/>
<reference evidence="2" key="1">
    <citation type="journal article" date="2021" name="Proc. Natl. Acad. Sci. U.S.A.">
        <title>A Catalog of Tens of Thousands of Viruses from Human Metagenomes Reveals Hidden Associations with Chronic Diseases.</title>
        <authorList>
            <person name="Tisza M.J."/>
            <person name="Buck C.B."/>
        </authorList>
    </citation>
    <scope>NUCLEOTIDE SEQUENCE</scope>
    <source>
        <strain evidence="2">Ct0Ci105</strain>
    </source>
</reference>
<protein>
    <submittedName>
        <fullName evidence="2">Minor capsid protein</fullName>
    </submittedName>
</protein>
<sequence>MKQTDRDRISTRQLNRLRRRILRVYGTARREMQEQLTEFLAKYKALDERKRAQLDAGEITEEDYRIWLQNQVFQSDLMHAKLDGITQTCTTAQETAYKLARDEQYNIFSFGANWAFYELEQAAGVTFGLTLYNTEAVKLLLKENPRMVPNKRIKSESNKTYDARVFNRYVMQGIVQGKSVHDIAVQAVNGMADTEIHWAMNNAITALTSAQNAGALQQMRNAQALGIEVKKRWNSTHDYRTREMHRLLDQQTAELDEPFKVMGYEIQRPGDPNAAPEMVYHCRCVLSSALGKYPRQNARQIDNVPVVEDSGKVDEKGRPIMVRVKKTTPVMDYNEWYKSKGGKEKEQMWWAEERRRRKESAKNE</sequence>
<dbReference type="InterPro" id="IPR006528">
    <property type="entry name" value="Phage_head_morphogenesis_dom"/>
</dbReference>
<accession>A0A8S5P8I1</accession>
<organism evidence="2">
    <name type="scientific">Siphoviridae sp. ct0Ci105</name>
    <dbReference type="NCBI Taxonomy" id="2825292"/>
    <lineage>
        <taxon>Viruses</taxon>
        <taxon>Duplodnaviria</taxon>
        <taxon>Heunggongvirae</taxon>
        <taxon>Uroviricota</taxon>
        <taxon>Caudoviricetes</taxon>
    </lineage>
</organism>
<evidence type="ECO:0000259" key="1">
    <source>
        <dbReference type="Pfam" id="PF04233"/>
    </source>
</evidence>
<evidence type="ECO:0000313" key="2">
    <source>
        <dbReference type="EMBL" id="DAE02984.1"/>
    </source>
</evidence>
<dbReference type="Pfam" id="PF04233">
    <property type="entry name" value="Phage_Mu_F"/>
    <property type="match status" value="1"/>
</dbReference>